<feature type="transmembrane region" description="Helical" evidence="8">
    <location>
        <begin position="55"/>
        <end position="73"/>
    </location>
</feature>
<reference evidence="9 10" key="1">
    <citation type="submission" date="2024-04" db="EMBL/GenBank/DDBJ databases">
        <title>Phylogenomic analyses of a clade within the roseobacter group suggest taxonomic reassignments of species of the genera Aestuariivita, Citreicella, Loktanella, Nautella, Pelagibaca, Ruegeria, Thalassobius, Thiobacimonas and Tropicibacter, and the proposal o.</title>
        <authorList>
            <person name="Jeon C.O."/>
        </authorList>
    </citation>
    <scope>NUCLEOTIDE SEQUENCE [LARGE SCALE GENOMIC DNA]</scope>
    <source>
        <strain evidence="9 10">G8-12</strain>
    </source>
</reference>
<evidence type="ECO:0000313" key="9">
    <source>
        <dbReference type="EMBL" id="WZU65173.1"/>
    </source>
</evidence>
<organism evidence="9 10">
    <name type="scientific">Yoonia algicola</name>
    <dbReference type="NCBI Taxonomy" id="3137368"/>
    <lineage>
        <taxon>Bacteria</taxon>
        <taxon>Pseudomonadati</taxon>
        <taxon>Pseudomonadota</taxon>
        <taxon>Alphaproteobacteria</taxon>
        <taxon>Rhodobacterales</taxon>
        <taxon>Paracoccaceae</taxon>
        <taxon>Yoonia</taxon>
    </lineage>
</organism>
<feature type="binding site" evidence="7">
    <location>
        <position position="163"/>
    </location>
    <ligand>
        <name>Mg(2+)</name>
        <dbReference type="ChEBI" id="CHEBI:18420"/>
    </ligand>
</feature>
<keyword evidence="10" id="KW-1185">Reference proteome</keyword>
<evidence type="ECO:0000256" key="2">
    <source>
        <dbReference type="ARBA" id="ARBA00022475"/>
    </source>
</evidence>
<evidence type="ECO:0000256" key="7">
    <source>
        <dbReference type="PIRSR" id="PIRSR600715-1"/>
    </source>
</evidence>
<keyword evidence="2" id="KW-1003">Cell membrane</keyword>
<dbReference type="PANTHER" id="PTHR22926">
    <property type="entry name" value="PHOSPHO-N-ACETYLMURAMOYL-PENTAPEPTIDE-TRANSFERASE"/>
    <property type="match status" value="1"/>
</dbReference>
<feature type="binding site" evidence="7">
    <location>
        <position position="223"/>
    </location>
    <ligand>
        <name>Mg(2+)</name>
        <dbReference type="ChEBI" id="CHEBI:18420"/>
    </ligand>
</feature>
<dbReference type="GO" id="GO:0016780">
    <property type="term" value="F:phosphotransferase activity, for other substituted phosphate groups"/>
    <property type="evidence" value="ECO:0007669"/>
    <property type="project" value="InterPro"/>
</dbReference>
<keyword evidence="3" id="KW-0808">Transferase</keyword>
<comment type="subcellular location">
    <subcellularLocation>
        <location evidence="1">Cell membrane</location>
        <topology evidence="1">Multi-pass membrane protein</topology>
    </subcellularLocation>
</comment>
<evidence type="ECO:0000256" key="4">
    <source>
        <dbReference type="ARBA" id="ARBA00022692"/>
    </source>
</evidence>
<evidence type="ECO:0000256" key="8">
    <source>
        <dbReference type="SAM" id="Phobius"/>
    </source>
</evidence>
<dbReference type="GO" id="GO:0044038">
    <property type="term" value="P:cell wall macromolecule biosynthetic process"/>
    <property type="evidence" value="ECO:0007669"/>
    <property type="project" value="TreeGrafter"/>
</dbReference>
<dbReference type="KEGG" id="yag:AABB28_07895"/>
<name>A0AAN0M5U3_9RHOB</name>
<evidence type="ECO:0000256" key="5">
    <source>
        <dbReference type="ARBA" id="ARBA00022989"/>
    </source>
</evidence>
<dbReference type="RefSeq" id="WP_342071521.1">
    <property type="nucleotide sequence ID" value="NZ_CP151762.1"/>
</dbReference>
<feature type="transmembrane region" description="Helical" evidence="8">
    <location>
        <begin position="224"/>
        <end position="243"/>
    </location>
</feature>
<keyword evidence="7" id="KW-0479">Metal-binding</keyword>
<keyword evidence="6 8" id="KW-0472">Membrane</keyword>
<sequence length="366" mass="40145">MQSDVAQLLQYYLGYLAFLSFFGCLIIIALARVFPRLRGRGDDENAVQSMHLRPTPRIGGVAIFIALACSVVFVPDTIVQDYVGFIVATALLFLVGLSEDLGYRVSPRRRLLAVCVASLIVIELFGVWLPRIGVPYFDQLMPYWMIGVPFTLLITAGVSNGFNLIDGVNGLSALTAIGAAVSLALISQQAGQGVMVGLCMMLAAVVFGFFVLNFPFGLIFLGDAGAYTIGFILCWFGIAVLIVSPAVSAWAILLTLFWPLADTLFAMYRRSRSNRDAMAPDRLHFHQLAMRGLEICFLGRKRRRIANPLTTLVLAPFVILPQIVGVLLWDNNRAAFLAVLAFLAAFFGSYLVAMPAVRAFRQRFVS</sequence>
<keyword evidence="5 8" id="KW-1133">Transmembrane helix</keyword>
<dbReference type="GO" id="GO:0005886">
    <property type="term" value="C:plasma membrane"/>
    <property type="evidence" value="ECO:0007669"/>
    <property type="project" value="UniProtKB-SubCell"/>
</dbReference>
<protein>
    <submittedName>
        <fullName evidence="9">Glycosyltransferase</fullName>
    </submittedName>
</protein>
<comment type="cofactor">
    <cofactor evidence="7">
        <name>Mg(2+)</name>
        <dbReference type="ChEBI" id="CHEBI:18420"/>
    </cofactor>
</comment>
<feature type="transmembrane region" description="Helical" evidence="8">
    <location>
        <begin position="110"/>
        <end position="129"/>
    </location>
</feature>
<feature type="transmembrane region" description="Helical" evidence="8">
    <location>
        <begin position="170"/>
        <end position="187"/>
    </location>
</feature>
<keyword evidence="7" id="KW-0460">Magnesium</keyword>
<dbReference type="GO" id="GO:0009103">
    <property type="term" value="P:lipopolysaccharide biosynthetic process"/>
    <property type="evidence" value="ECO:0007669"/>
    <property type="project" value="TreeGrafter"/>
</dbReference>
<evidence type="ECO:0000256" key="1">
    <source>
        <dbReference type="ARBA" id="ARBA00004651"/>
    </source>
</evidence>
<evidence type="ECO:0000313" key="10">
    <source>
        <dbReference type="Proteomes" id="UP001451782"/>
    </source>
</evidence>
<dbReference type="GO" id="GO:0071555">
    <property type="term" value="P:cell wall organization"/>
    <property type="evidence" value="ECO:0007669"/>
    <property type="project" value="TreeGrafter"/>
</dbReference>
<dbReference type="EMBL" id="CP151762">
    <property type="protein sequence ID" value="WZU65173.1"/>
    <property type="molecule type" value="Genomic_DNA"/>
</dbReference>
<feature type="transmembrane region" description="Helical" evidence="8">
    <location>
        <begin position="335"/>
        <end position="353"/>
    </location>
</feature>
<dbReference type="Pfam" id="PF00953">
    <property type="entry name" value="Glycos_transf_4"/>
    <property type="match status" value="1"/>
</dbReference>
<dbReference type="CDD" id="cd06912">
    <property type="entry name" value="GT_MraY_like"/>
    <property type="match status" value="1"/>
</dbReference>
<keyword evidence="4 8" id="KW-0812">Transmembrane</keyword>
<dbReference type="GO" id="GO:0046872">
    <property type="term" value="F:metal ion binding"/>
    <property type="evidence" value="ECO:0007669"/>
    <property type="project" value="UniProtKB-KW"/>
</dbReference>
<feature type="transmembrane region" description="Helical" evidence="8">
    <location>
        <begin position="249"/>
        <end position="268"/>
    </location>
</feature>
<feature type="transmembrane region" description="Helical" evidence="8">
    <location>
        <begin position="12"/>
        <end position="34"/>
    </location>
</feature>
<dbReference type="Proteomes" id="UP001451782">
    <property type="component" value="Chromosome"/>
</dbReference>
<proteinExistence type="predicted"/>
<dbReference type="AlphaFoldDB" id="A0AAN0M5U3"/>
<feature type="transmembrane region" description="Helical" evidence="8">
    <location>
        <begin position="193"/>
        <end position="212"/>
    </location>
</feature>
<feature type="transmembrane region" description="Helical" evidence="8">
    <location>
        <begin position="141"/>
        <end position="158"/>
    </location>
</feature>
<accession>A0AAN0M5U3</accession>
<evidence type="ECO:0000256" key="6">
    <source>
        <dbReference type="ARBA" id="ARBA00023136"/>
    </source>
</evidence>
<evidence type="ECO:0000256" key="3">
    <source>
        <dbReference type="ARBA" id="ARBA00022679"/>
    </source>
</evidence>
<feature type="transmembrane region" description="Helical" evidence="8">
    <location>
        <begin position="309"/>
        <end position="329"/>
    </location>
</feature>
<dbReference type="InterPro" id="IPR000715">
    <property type="entry name" value="Glycosyl_transferase_4"/>
</dbReference>
<dbReference type="PANTHER" id="PTHR22926:SF3">
    <property type="entry name" value="UNDECAPRENYL-PHOSPHATE ALPHA-N-ACETYLGLUCOSAMINYL 1-PHOSPHATE TRANSFERASE"/>
    <property type="match status" value="1"/>
</dbReference>
<gene>
    <name evidence="9" type="ORF">AABB28_07895</name>
</gene>
<feature type="transmembrane region" description="Helical" evidence="8">
    <location>
        <begin position="79"/>
        <end position="98"/>
    </location>
</feature>